<reference evidence="1 2" key="1">
    <citation type="journal article" date="2010" name="Science">
        <title>Genomic comparison of the ants Camponotus floridanus and Harpegnathos saltator.</title>
        <authorList>
            <person name="Bonasio R."/>
            <person name="Zhang G."/>
            <person name="Ye C."/>
            <person name="Mutti N.S."/>
            <person name="Fang X."/>
            <person name="Qin N."/>
            <person name="Donahue G."/>
            <person name="Yang P."/>
            <person name="Li Q."/>
            <person name="Li C."/>
            <person name="Zhang P."/>
            <person name="Huang Z."/>
            <person name="Berger S.L."/>
            <person name="Reinberg D."/>
            <person name="Wang J."/>
            <person name="Liebig J."/>
        </authorList>
    </citation>
    <scope>NUCLEOTIDE SEQUENCE [LARGE SCALE GENOMIC DNA]</scope>
    <source>
        <strain evidence="1 2">R22 G/1</strain>
    </source>
</reference>
<evidence type="ECO:0000313" key="1">
    <source>
        <dbReference type="EMBL" id="EFN86720.1"/>
    </source>
</evidence>
<keyword evidence="2" id="KW-1185">Reference proteome</keyword>
<protein>
    <submittedName>
        <fullName evidence="1">Uncharacterized protein</fullName>
    </submittedName>
</protein>
<proteinExistence type="predicted"/>
<dbReference type="Proteomes" id="UP000008237">
    <property type="component" value="Unassembled WGS sequence"/>
</dbReference>
<accession>E2BC44</accession>
<gene>
    <name evidence="1" type="ORF">EAI_15466</name>
</gene>
<dbReference type="InParanoid" id="E2BC44"/>
<sequence length="95" mass="10264">MPTEQQNGVSSDDVLDSIDSKSAACSNDILTDNISILLKRDAHGFRIASQNKEAEIPLASFSLLAEASLSIEQFASPNFTYGSPPPQERPEQALQ</sequence>
<organism evidence="2">
    <name type="scientific">Harpegnathos saltator</name>
    <name type="common">Jerdon's jumping ant</name>
    <dbReference type="NCBI Taxonomy" id="610380"/>
    <lineage>
        <taxon>Eukaryota</taxon>
        <taxon>Metazoa</taxon>
        <taxon>Ecdysozoa</taxon>
        <taxon>Arthropoda</taxon>
        <taxon>Hexapoda</taxon>
        <taxon>Insecta</taxon>
        <taxon>Pterygota</taxon>
        <taxon>Neoptera</taxon>
        <taxon>Endopterygota</taxon>
        <taxon>Hymenoptera</taxon>
        <taxon>Apocrita</taxon>
        <taxon>Aculeata</taxon>
        <taxon>Formicoidea</taxon>
        <taxon>Formicidae</taxon>
        <taxon>Ponerinae</taxon>
        <taxon>Ponerini</taxon>
        <taxon>Harpegnathos</taxon>
    </lineage>
</organism>
<name>E2BC44_HARSA</name>
<dbReference type="EMBL" id="GL447255">
    <property type="protein sequence ID" value="EFN86720.1"/>
    <property type="molecule type" value="Genomic_DNA"/>
</dbReference>
<dbReference type="AlphaFoldDB" id="E2BC44"/>
<evidence type="ECO:0000313" key="2">
    <source>
        <dbReference type="Proteomes" id="UP000008237"/>
    </source>
</evidence>